<dbReference type="AlphaFoldDB" id="A0A6N7QZE7"/>
<evidence type="ECO:0000259" key="2">
    <source>
        <dbReference type="PROSITE" id="PS01148"/>
    </source>
</evidence>
<dbReference type="InterPro" id="IPR001455">
    <property type="entry name" value="TusA-like"/>
</dbReference>
<dbReference type="PROSITE" id="PS01148">
    <property type="entry name" value="UPF0033"/>
    <property type="match status" value="1"/>
</dbReference>
<dbReference type="EMBL" id="WJPP01000002">
    <property type="protein sequence ID" value="MRH78024.1"/>
    <property type="molecule type" value="Genomic_DNA"/>
</dbReference>
<dbReference type="PANTHER" id="PTHR33279:SF6">
    <property type="entry name" value="SULFUR CARRIER PROTEIN YEDF-RELATED"/>
    <property type="match status" value="1"/>
</dbReference>
<comment type="caution">
    <text evidence="3">The sequence shown here is derived from an EMBL/GenBank/DDBJ whole genome shotgun (WGS) entry which is preliminary data.</text>
</comment>
<evidence type="ECO:0000256" key="1">
    <source>
        <dbReference type="ARBA" id="ARBA00008984"/>
    </source>
</evidence>
<organism evidence="3 4">
    <name type="scientific">Spiribacter salilacus</name>
    <dbReference type="NCBI Taxonomy" id="2664894"/>
    <lineage>
        <taxon>Bacteria</taxon>
        <taxon>Pseudomonadati</taxon>
        <taxon>Pseudomonadota</taxon>
        <taxon>Gammaproteobacteria</taxon>
        <taxon>Chromatiales</taxon>
        <taxon>Ectothiorhodospiraceae</taxon>
        <taxon>Spiribacter</taxon>
    </lineage>
</organism>
<gene>
    <name evidence="3" type="ORF">GH984_04830</name>
</gene>
<dbReference type="SUPFAM" id="SSF64307">
    <property type="entry name" value="SirA-like"/>
    <property type="match status" value="1"/>
</dbReference>
<dbReference type="InterPro" id="IPR036868">
    <property type="entry name" value="TusA-like_sf"/>
</dbReference>
<dbReference type="CDD" id="cd00291">
    <property type="entry name" value="SirA_YedF_YeeD"/>
    <property type="match status" value="1"/>
</dbReference>
<dbReference type="Pfam" id="PF01206">
    <property type="entry name" value="TusA"/>
    <property type="match status" value="1"/>
</dbReference>
<evidence type="ECO:0000313" key="4">
    <source>
        <dbReference type="Proteomes" id="UP000433788"/>
    </source>
</evidence>
<accession>A0A6N7QZE7</accession>
<feature type="domain" description="UPF0033" evidence="2">
    <location>
        <begin position="13"/>
        <end position="37"/>
    </location>
</feature>
<dbReference type="Gene3D" id="3.30.110.40">
    <property type="entry name" value="TusA-like domain"/>
    <property type="match status" value="1"/>
</dbReference>
<protein>
    <submittedName>
        <fullName evidence="3">Preprotein translocase subunit TatC</fullName>
    </submittedName>
</protein>
<dbReference type="Proteomes" id="UP000433788">
    <property type="component" value="Unassembled WGS sequence"/>
</dbReference>
<name>A0A6N7QZE7_9GAMM</name>
<evidence type="ECO:0000313" key="3">
    <source>
        <dbReference type="EMBL" id="MRH78024.1"/>
    </source>
</evidence>
<keyword evidence="4" id="KW-1185">Reference proteome</keyword>
<dbReference type="RefSeq" id="WP_153719065.1">
    <property type="nucleotide sequence ID" value="NZ_WJPP01000002.1"/>
</dbReference>
<comment type="similarity">
    <text evidence="1">Belongs to the sulfur carrier protein TusA family.</text>
</comment>
<dbReference type="PANTHER" id="PTHR33279">
    <property type="entry name" value="SULFUR CARRIER PROTEIN YEDF-RELATED"/>
    <property type="match status" value="1"/>
</dbReference>
<reference evidence="3 4" key="1">
    <citation type="submission" date="2019-11" db="EMBL/GenBank/DDBJ databases">
        <authorList>
            <person name="Zhang X.Y."/>
        </authorList>
    </citation>
    <scope>NUCLEOTIDE SEQUENCE [LARGE SCALE GENOMIC DNA]</scope>
    <source>
        <strain evidence="3 4">C176</strain>
    </source>
</reference>
<proteinExistence type="inferred from homology"/>
<sequence length="85" mass="9399">MSGEAQLTVQQELDLRGLNCPLPILRTKQALRELTPGDCVRVVATDPHSVIDFTGFCDTTEHELIAHEQAEGEFTFTIRKGPHPA</sequence>